<feature type="non-terminal residue" evidence="3">
    <location>
        <position position="211"/>
    </location>
</feature>
<feature type="transmembrane region" description="Helical" evidence="1">
    <location>
        <begin position="153"/>
        <end position="178"/>
    </location>
</feature>
<feature type="domain" description="EamA" evidence="2">
    <location>
        <begin position="60"/>
        <end position="198"/>
    </location>
</feature>
<keyword evidence="1" id="KW-0472">Membrane</keyword>
<feature type="transmembrane region" description="Helical" evidence="1">
    <location>
        <begin position="88"/>
        <end position="110"/>
    </location>
</feature>
<proteinExistence type="predicted"/>
<feature type="non-terminal residue" evidence="3">
    <location>
        <position position="1"/>
    </location>
</feature>
<dbReference type="GO" id="GO:0016020">
    <property type="term" value="C:membrane"/>
    <property type="evidence" value="ECO:0007669"/>
    <property type="project" value="InterPro"/>
</dbReference>
<gene>
    <name evidence="3" type="ORF">FOZ63_009612</name>
</gene>
<evidence type="ECO:0000313" key="4">
    <source>
        <dbReference type="Proteomes" id="UP000553632"/>
    </source>
</evidence>
<evidence type="ECO:0000259" key="2">
    <source>
        <dbReference type="Pfam" id="PF00892"/>
    </source>
</evidence>
<sequence>FTEATSAGIVQPFVPIGSTMIALAMGLEKGSKHKYASILLGIAGVLVAGRVYAIHELDVGFLMLLGVPLTKAAQLTEQRVAMTHMERAALHMQQLLVLAVFTAALVYVVFRGDTSNLWSYVSRMGGVGWASIAYSVIFVLLIEWWIQLKAVRVIGPVTVGLYQVLQPCCCFLLCHIILAESYHVHQLIGAALMILALAAHCYGQFERYADG</sequence>
<keyword evidence="1" id="KW-0812">Transmembrane</keyword>
<feature type="transmembrane region" description="Helical" evidence="1">
    <location>
        <begin position="35"/>
        <end position="53"/>
    </location>
</feature>
<protein>
    <recommendedName>
        <fullName evidence="2">EamA domain-containing protein</fullName>
    </recommendedName>
</protein>
<name>A0A7J6QRT0_PEROL</name>
<dbReference type="EMBL" id="JABANO010031536">
    <property type="protein sequence ID" value="KAF4710100.1"/>
    <property type="molecule type" value="Genomic_DNA"/>
</dbReference>
<dbReference type="SUPFAM" id="SSF103481">
    <property type="entry name" value="Multidrug resistance efflux transporter EmrE"/>
    <property type="match status" value="1"/>
</dbReference>
<dbReference type="Proteomes" id="UP000553632">
    <property type="component" value="Unassembled WGS sequence"/>
</dbReference>
<dbReference type="InterPro" id="IPR037185">
    <property type="entry name" value="EmrE-like"/>
</dbReference>
<keyword evidence="1" id="KW-1133">Transmembrane helix</keyword>
<comment type="caution">
    <text evidence="3">The sequence shown here is derived from an EMBL/GenBank/DDBJ whole genome shotgun (WGS) entry which is preliminary data.</text>
</comment>
<organism evidence="3 4">
    <name type="scientific">Perkinsus olseni</name>
    <name type="common">Perkinsus atlanticus</name>
    <dbReference type="NCBI Taxonomy" id="32597"/>
    <lineage>
        <taxon>Eukaryota</taxon>
        <taxon>Sar</taxon>
        <taxon>Alveolata</taxon>
        <taxon>Perkinsozoa</taxon>
        <taxon>Perkinsea</taxon>
        <taxon>Perkinsida</taxon>
        <taxon>Perkinsidae</taxon>
        <taxon>Perkinsus</taxon>
    </lineage>
</organism>
<feature type="transmembrane region" description="Helical" evidence="1">
    <location>
        <begin position="126"/>
        <end position="146"/>
    </location>
</feature>
<dbReference type="InterPro" id="IPR000620">
    <property type="entry name" value="EamA_dom"/>
</dbReference>
<evidence type="ECO:0000313" key="3">
    <source>
        <dbReference type="EMBL" id="KAF4710100.1"/>
    </source>
</evidence>
<accession>A0A7J6QRT0</accession>
<feature type="transmembrane region" description="Helical" evidence="1">
    <location>
        <begin position="184"/>
        <end position="203"/>
    </location>
</feature>
<reference evidence="3 4" key="1">
    <citation type="submission" date="2020-04" db="EMBL/GenBank/DDBJ databases">
        <title>Perkinsus olseni comparative genomics.</title>
        <authorList>
            <person name="Bogema D.R."/>
        </authorList>
    </citation>
    <scope>NUCLEOTIDE SEQUENCE [LARGE SCALE GENOMIC DNA]</scope>
    <source>
        <strain evidence="3 4">ATCC PRA-207</strain>
    </source>
</reference>
<evidence type="ECO:0000256" key="1">
    <source>
        <dbReference type="SAM" id="Phobius"/>
    </source>
</evidence>
<keyword evidence="4" id="KW-1185">Reference proteome</keyword>
<dbReference type="AlphaFoldDB" id="A0A7J6QRT0"/>
<dbReference type="Pfam" id="PF00892">
    <property type="entry name" value="EamA"/>
    <property type="match status" value="1"/>
</dbReference>